<dbReference type="RefSeq" id="WP_184927732.1">
    <property type="nucleotide sequence ID" value="NZ_JACHMO010000001.1"/>
</dbReference>
<keyword evidence="2" id="KW-0812">Transmembrane</keyword>
<keyword evidence="4" id="KW-1185">Reference proteome</keyword>
<feature type="transmembrane region" description="Helical" evidence="2">
    <location>
        <begin position="213"/>
        <end position="235"/>
    </location>
</feature>
<keyword evidence="2" id="KW-0472">Membrane</keyword>
<evidence type="ECO:0008006" key="5">
    <source>
        <dbReference type="Google" id="ProtNLM"/>
    </source>
</evidence>
<evidence type="ECO:0000313" key="4">
    <source>
        <dbReference type="Proteomes" id="UP000552097"/>
    </source>
</evidence>
<evidence type="ECO:0000256" key="2">
    <source>
        <dbReference type="SAM" id="Phobius"/>
    </source>
</evidence>
<feature type="transmembrane region" description="Helical" evidence="2">
    <location>
        <begin position="160"/>
        <end position="181"/>
    </location>
</feature>
<organism evidence="3 4">
    <name type="scientific">Saccharothrix ecbatanensis</name>
    <dbReference type="NCBI Taxonomy" id="1105145"/>
    <lineage>
        <taxon>Bacteria</taxon>
        <taxon>Bacillati</taxon>
        <taxon>Actinomycetota</taxon>
        <taxon>Actinomycetes</taxon>
        <taxon>Pseudonocardiales</taxon>
        <taxon>Pseudonocardiaceae</taxon>
        <taxon>Saccharothrix</taxon>
    </lineage>
</organism>
<reference evidence="3 4" key="1">
    <citation type="submission" date="2020-08" db="EMBL/GenBank/DDBJ databases">
        <title>Sequencing the genomes of 1000 actinobacteria strains.</title>
        <authorList>
            <person name="Klenk H.-P."/>
        </authorList>
    </citation>
    <scope>NUCLEOTIDE SEQUENCE [LARGE SCALE GENOMIC DNA]</scope>
    <source>
        <strain evidence="3 4">DSM 45486</strain>
    </source>
</reference>
<accession>A0A7W9HSJ8</accession>
<feature type="transmembrane region" description="Helical" evidence="2">
    <location>
        <begin position="188"/>
        <end position="207"/>
    </location>
</feature>
<proteinExistence type="predicted"/>
<dbReference type="Pfam" id="PF14329">
    <property type="entry name" value="DUF4386"/>
    <property type="match status" value="1"/>
</dbReference>
<keyword evidence="2" id="KW-1133">Transmembrane helix</keyword>
<name>A0A7W9HSJ8_9PSEU</name>
<dbReference type="Proteomes" id="UP000552097">
    <property type="component" value="Unassembled WGS sequence"/>
</dbReference>
<evidence type="ECO:0000256" key="1">
    <source>
        <dbReference type="SAM" id="MobiDB-lite"/>
    </source>
</evidence>
<feature type="compositionally biased region" description="Gly residues" evidence="1">
    <location>
        <begin position="257"/>
        <end position="277"/>
    </location>
</feature>
<gene>
    <name evidence="3" type="ORF">F4560_007490</name>
</gene>
<feature type="transmembrane region" description="Helical" evidence="2">
    <location>
        <begin position="61"/>
        <end position="86"/>
    </location>
</feature>
<feature type="transmembrane region" description="Helical" evidence="2">
    <location>
        <begin position="98"/>
        <end position="119"/>
    </location>
</feature>
<dbReference type="InterPro" id="IPR025495">
    <property type="entry name" value="DUF4386"/>
</dbReference>
<evidence type="ECO:0000313" key="3">
    <source>
        <dbReference type="EMBL" id="MBB5807722.1"/>
    </source>
</evidence>
<dbReference type="EMBL" id="JACHMO010000001">
    <property type="protein sequence ID" value="MBB5807722.1"/>
    <property type="molecule type" value="Genomic_DNA"/>
</dbReference>
<feature type="region of interest" description="Disordered" evidence="1">
    <location>
        <begin position="257"/>
        <end position="287"/>
    </location>
</feature>
<comment type="caution">
    <text evidence="3">The sequence shown here is derived from an EMBL/GenBank/DDBJ whole genome shotgun (WGS) entry which is preliminary data.</text>
</comment>
<dbReference type="AlphaFoldDB" id="A0A7W9HSJ8"/>
<protein>
    <recommendedName>
        <fullName evidence="5">DUF4386 domain-containing protein</fullName>
    </recommendedName>
</protein>
<sequence>MSSRAIGRTMGALFLLAFVAYAGGGALIGAESGGGSGDLPDYLPDYLADYLADVADNPTRIAAGALLMLINSAAVVGIGVLAFPVLKPHSEISAQAYLIGRAVEAALLAVGVVFLLLLVPLAREHASAGGAAGAAGSDAGSDAGSALAGVARVVVAGNHYSYQIAMMSVAIVGVVFCRVLFRARLVPRFMAVWGLAGYAVFLVGAVLEVFGYGVGVVLAVPGGLFEIALGVLLIVRGFPVARSGGAAGGGEAGGGEAGGGGAGGGGAGDVQDGGGRRVGFLVSTEGP</sequence>